<dbReference type="PROSITE" id="PS50995">
    <property type="entry name" value="HTH_MARR_2"/>
    <property type="match status" value="1"/>
</dbReference>
<dbReference type="OrthoDB" id="2366010at2"/>
<dbReference type="InterPro" id="IPR000835">
    <property type="entry name" value="HTH_MarR-typ"/>
</dbReference>
<name>S0KX11_9ENTE</name>
<dbReference type="InterPro" id="IPR036388">
    <property type="entry name" value="WH-like_DNA-bd_sf"/>
</dbReference>
<keyword evidence="3" id="KW-0804">Transcription</keyword>
<dbReference type="SMART" id="SM00418">
    <property type="entry name" value="HTH_ARSR"/>
    <property type="match status" value="1"/>
</dbReference>
<gene>
    <name evidence="5" type="ORF">I573_01991</name>
</gene>
<dbReference type="SUPFAM" id="SSF46785">
    <property type="entry name" value="Winged helix' DNA-binding domain"/>
    <property type="match status" value="1"/>
</dbReference>
<dbReference type="PATRIC" id="fig|1140003.3.peg.2054"/>
<accession>S0KX11</accession>
<protein>
    <recommendedName>
        <fullName evidence="4">HTH marR-type domain-containing protein</fullName>
    </recommendedName>
</protein>
<evidence type="ECO:0000256" key="3">
    <source>
        <dbReference type="ARBA" id="ARBA00023163"/>
    </source>
</evidence>
<reference evidence="5 6" key="1">
    <citation type="submission" date="2013-03" db="EMBL/GenBank/DDBJ databases">
        <title>The Genome Sequence of Enterococcus sulfureus ATCC_49903 (PacBio/Illumina hybrid assembly).</title>
        <authorList>
            <consortium name="The Broad Institute Genomics Platform"/>
            <consortium name="The Broad Institute Genome Sequencing Center for Infectious Disease"/>
            <person name="Earl A."/>
            <person name="Russ C."/>
            <person name="Gilmore M."/>
            <person name="Surin D."/>
            <person name="Walker B."/>
            <person name="Young S."/>
            <person name="Zeng Q."/>
            <person name="Gargeya S."/>
            <person name="Fitzgerald M."/>
            <person name="Haas B."/>
            <person name="Abouelleil A."/>
            <person name="Allen A.W."/>
            <person name="Alvarado L."/>
            <person name="Arachchi H.M."/>
            <person name="Berlin A.M."/>
            <person name="Chapman S.B."/>
            <person name="Gainer-Dewar J."/>
            <person name="Goldberg J."/>
            <person name="Griggs A."/>
            <person name="Gujja S."/>
            <person name="Hansen M."/>
            <person name="Howarth C."/>
            <person name="Imamovic A."/>
            <person name="Ireland A."/>
            <person name="Larimer J."/>
            <person name="McCowan C."/>
            <person name="Murphy C."/>
            <person name="Pearson M."/>
            <person name="Poon T.W."/>
            <person name="Priest M."/>
            <person name="Roberts A."/>
            <person name="Saif S."/>
            <person name="Shea T."/>
            <person name="Sisk P."/>
            <person name="Sykes S."/>
            <person name="Wortman J."/>
            <person name="Nusbaum C."/>
            <person name="Birren B."/>
        </authorList>
    </citation>
    <scope>NUCLEOTIDE SEQUENCE [LARGE SCALE GENOMIC DNA]</scope>
    <source>
        <strain evidence="5 6">ATCC 49903</strain>
    </source>
</reference>
<dbReference type="EMBL" id="ASWO01000006">
    <property type="protein sequence ID" value="EOT83441.1"/>
    <property type="molecule type" value="Genomic_DNA"/>
</dbReference>
<organism evidence="5 6">
    <name type="scientific">Enterococcus sulfureus ATCC 49903</name>
    <dbReference type="NCBI Taxonomy" id="1140003"/>
    <lineage>
        <taxon>Bacteria</taxon>
        <taxon>Bacillati</taxon>
        <taxon>Bacillota</taxon>
        <taxon>Bacilli</taxon>
        <taxon>Lactobacillales</taxon>
        <taxon>Enterococcaceae</taxon>
        <taxon>Enterococcus</taxon>
    </lineage>
</organism>
<evidence type="ECO:0000256" key="1">
    <source>
        <dbReference type="ARBA" id="ARBA00023015"/>
    </source>
</evidence>
<proteinExistence type="predicted"/>
<dbReference type="InterPro" id="IPR011991">
    <property type="entry name" value="ArsR-like_HTH"/>
</dbReference>
<dbReference type="Pfam" id="PF01047">
    <property type="entry name" value="MarR"/>
    <property type="match status" value="1"/>
</dbReference>
<dbReference type="eggNOG" id="COG1846">
    <property type="taxonomic scope" value="Bacteria"/>
</dbReference>
<dbReference type="SMART" id="SM00347">
    <property type="entry name" value="HTH_MARR"/>
    <property type="match status" value="1"/>
</dbReference>
<dbReference type="PANTHER" id="PTHR42756">
    <property type="entry name" value="TRANSCRIPTIONAL REGULATOR, MARR"/>
    <property type="match status" value="1"/>
</dbReference>
<keyword evidence="1" id="KW-0805">Transcription regulation</keyword>
<evidence type="ECO:0000259" key="4">
    <source>
        <dbReference type="PROSITE" id="PS50995"/>
    </source>
</evidence>
<comment type="caution">
    <text evidence="5">The sequence shown here is derived from an EMBL/GenBank/DDBJ whole genome shotgun (WGS) entry which is preliminary data.</text>
</comment>
<dbReference type="GO" id="GO:0003677">
    <property type="term" value="F:DNA binding"/>
    <property type="evidence" value="ECO:0007669"/>
    <property type="project" value="UniProtKB-KW"/>
</dbReference>
<keyword evidence="2" id="KW-0238">DNA-binding</keyword>
<dbReference type="RefSeq" id="WP_016186559.1">
    <property type="nucleotide sequence ID" value="NZ_ASWO01000006.1"/>
</dbReference>
<dbReference type="STRING" id="1140003.OMY_02129"/>
<dbReference type="Proteomes" id="UP000015961">
    <property type="component" value="Unassembled WGS sequence"/>
</dbReference>
<dbReference type="InterPro" id="IPR036390">
    <property type="entry name" value="WH_DNA-bd_sf"/>
</dbReference>
<dbReference type="Gene3D" id="1.10.10.10">
    <property type="entry name" value="Winged helix-like DNA-binding domain superfamily/Winged helix DNA-binding domain"/>
    <property type="match status" value="1"/>
</dbReference>
<dbReference type="AlphaFoldDB" id="S0KX11"/>
<evidence type="ECO:0000313" key="6">
    <source>
        <dbReference type="Proteomes" id="UP000015961"/>
    </source>
</evidence>
<sequence>MKLREVSQLLYLLKSTDQKISRLFEKEIGFSLTRYELLMALIENQPCLQTKLQEYLQIDQAAITRHLKILEEKGYVSRQRNPENNREIFVTLTAKADQELHACENKYTNVQETFYPSLTEEEFQLLRQLLQKMNQE</sequence>
<feature type="domain" description="HTH marR-type" evidence="4">
    <location>
        <begin position="1"/>
        <end position="135"/>
    </location>
</feature>
<evidence type="ECO:0000256" key="2">
    <source>
        <dbReference type="ARBA" id="ARBA00023125"/>
    </source>
</evidence>
<dbReference type="InterPro" id="IPR001845">
    <property type="entry name" value="HTH_ArsR_DNA-bd_dom"/>
</dbReference>
<dbReference type="CDD" id="cd00090">
    <property type="entry name" value="HTH_ARSR"/>
    <property type="match status" value="1"/>
</dbReference>
<dbReference type="PANTHER" id="PTHR42756:SF1">
    <property type="entry name" value="TRANSCRIPTIONAL REPRESSOR OF EMRAB OPERON"/>
    <property type="match status" value="1"/>
</dbReference>
<dbReference type="GO" id="GO:0003700">
    <property type="term" value="F:DNA-binding transcription factor activity"/>
    <property type="evidence" value="ECO:0007669"/>
    <property type="project" value="InterPro"/>
</dbReference>
<evidence type="ECO:0000313" key="5">
    <source>
        <dbReference type="EMBL" id="EOT83441.1"/>
    </source>
</evidence>
<dbReference type="PRINTS" id="PR00598">
    <property type="entry name" value="HTHMARR"/>
</dbReference>
<keyword evidence="6" id="KW-1185">Reference proteome</keyword>